<keyword evidence="2" id="KW-1185">Reference proteome</keyword>
<evidence type="ECO:0000313" key="2">
    <source>
        <dbReference type="Proteomes" id="UP000828048"/>
    </source>
</evidence>
<name>A0ACB7Y534_9ERIC</name>
<accession>A0ACB7Y534</accession>
<sequence>MSCNWSELPPDLLTSIGKRLDNRIDVLRFRSICSSWRSSLPFGTWPPRLPLTLPFPIIPHRYPHPRGHYTFTQATVYRLQPLHNPSDSRPKAWIIKGGHISIKIGVNRVQKAVFLNNFTVVALHSDGELAVLRLGDERWTPLVGHQHNSYRDLINFKGKVYATNLYGESLIIDSSLNIRVFSSFESSLNNPVGDKKHLVESCGELWLLDRNLRGLSHNVWHYPDIYLMFYMRYQKKEIWFKASKLNEEEQKWVEVPDLGDRILFAGRDCSFSVSATDFEGCNCKGNCVFFMNSCSNFHGNYHDDYDALRGSDGEEPEIYHIGDHCLDQLVAYPGYADLFWPLPSWLASGSSSSSQS</sequence>
<reference evidence="1 2" key="1">
    <citation type="journal article" date="2021" name="Hortic Res">
        <title>High-quality reference genome and annotation aids understanding of berry development for evergreen blueberry (Vaccinium darrowii).</title>
        <authorList>
            <person name="Yu J."/>
            <person name="Hulse-Kemp A.M."/>
            <person name="Babiker E."/>
            <person name="Staton M."/>
        </authorList>
    </citation>
    <scope>NUCLEOTIDE SEQUENCE [LARGE SCALE GENOMIC DNA]</scope>
    <source>
        <strain evidence="2">cv. NJ 8807/NJ 8810</strain>
        <tissue evidence="1">Young leaf</tissue>
    </source>
</reference>
<protein>
    <submittedName>
        <fullName evidence="1">Uncharacterized protein</fullName>
    </submittedName>
</protein>
<comment type="caution">
    <text evidence="1">The sequence shown here is derived from an EMBL/GenBank/DDBJ whole genome shotgun (WGS) entry which is preliminary data.</text>
</comment>
<gene>
    <name evidence="1" type="ORF">Vadar_005855</name>
</gene>
<evidence type="ECO:0000313" key="1">
    <source>
        <dbReference type="EMBL" id="KAH7848661.1"/>
    </source>
</evidence>
<proteinExistence type="predicted"/>
<dbReference type="Proteomes" id="UP000828048">
    <property type="component" value="Chromosome 7"/>
</dbReference>
<dbReference type="EMBL" id="CM037157">
    <property type="protein sequence ID" value="KAH7848661.1"/>
    <property type="molecule type" value="Genomic_DNA"/>
</dbReference>
<organism evidence="1 2">
    <name type="scientific">Vaccinium darrowii</name>
    <dbReference type="NCBI Taxonomy" id="229202"/>
    <lineage>
        <taxon>Eukaryota</taxon>
        <taxon>Viridiplantae</taxon>
        <taxon>Streptophyta</taxon>
        <taxon>Embryophyta</taxon>
        <taxon>Tracheophyta</taxon>
        <taxon>Spermatophyta</taxon>
        <taxon>Magnoliopsida</taxon>
        <taxon>eudicotyledons</taxon>
        <taxon>Gunneridae</taxon>
        <taxon>Pentapetalae</taxon>
        <taxon>asterids</taxon>
        <taxon>Ericales</taxon>
        <taxon>Ericaceae</taxon>
        <taxon>Vaccinioideae</taxon>
        <taxon>Vaccinieae</taxon>
        <taxon>Vaccinium</taxon>
    </lineage>
</organism>